<dbReference type="InterPro" id="IPR001451">
    <property type="entry name" value="Hexapep"/>
</dbReference>
<dbReference type="Gene3D" id="2.160.10.10">
    <property type="entry name" value="Hexapeptide repeat proteins"/>
    <property type="match status" value="1"/>
</dbReference>
<sequence>MSNATIGRYCSIAPQVYIGLGTHPSRKFVSTHPLLYLHRPDMGWTIADRDYLAEFSPTTVGNDVWIGLRAAIVDGVTIGDGAIIGAGAVVVKDVPPYTIWGGVPARQIRERFSREEAEFLMSFKWWEKDEDWLRENYHKLHDVSVLMKDGI</sequence>
<keyword evidence="2" id="KW-0808">Transferase</keyword>
<accession>A0ABX7Q8C3</accession>
<gene>
    <name evidence="5" type="ORF">JZM60_02290</name>
</gene>
<dbReference type="PANTHER" id="PTHR43300">
    <property type="entry name" value="ACETYLTRANSFERASE"/>
    <property type="match status" value="1"/>
</dbReference>
<evidence type="ECO:0000256" key="1">
    <source>
        <dbReference type="ARBA" id="ARBA00007274"/>
    </source>
</evidence>
<keyword evidence="4" id="KW-0012">Acyltransferase</keyword>
<dbReference type="EMBL" id="CP071382">
    <property type="protein sequence ID" value="QSV47303.1"/>
    <property type="molecule type" value="Genomic_DNA"/>
</dbReference>
<evidence type="ECO:0000313" key="6">
    <source>
        <dbReference type="Proteomes" id="UP000663651"/>
    </source>
</evidence>
<evidence type="ECO:0000256" key="2">
    <source>
        <dbReference type="ARBA" id="ARBA00022679"/>
    </source>
</evidence>
<dbReference type="CDD" id="cd03349">
    <property type="entry name" value="LbH_XAT"/>
    <property type="match status" value="1"/>
</dbReference>
<dbReference type="PANTHER" id="PTHR43300:SF11">
    <property type="entry name" value="ACETYLTRANSFERASE RV3034C-RELATED"/>
    <property type="match status" value="1"/>
</dbReference>
<keyword evidence="6" id="KW-1185">Reference proteome</keyword>
<dbReference type="InterPro" id="IPR011004">
    <property type="entry name" value="Trimer_LpxA-like_sf"/>
</dbReference>
<dbReference type="PROSITE" id="PS00101">
    <property type="entry name" value="HEXAPEP_TRANSFERASES"/>
    <property type="match status" value="1"/>
</dbReference>
<name>A0ABX7Q8C3_9BACT</name>
<dbReference type="InterPro" id="IPR050179">
    <property type="entry name" value="Trans_hexapeptide_repeat"/>
</dbReference>
<evidence type="ECO:0000256" key="4">
    <source>
        <dbReference type="ARBA" id="ARBA00023315"/>
    </source>
</evidence>
<evidence type="ECO:0000256" key="3">
    <source>
        <dbReference type="ARBA" id="ARBA00022737"/>
    </source>
</evidence>
<protein>
    <submittedName>
        <fullName evidence="5">CatB-related O-acetyltransferase</fullName>
    </submittedName>
</protein>
<comment type="similarity">
    <text evidence="1">Belongs to the transferase hexapeptide repeat family.</text>
</comment>
<reference evidence="5 6" key="1">
    <citation type="submission" date="2021-03" db="EMBL/GenBank/DDBJ databases">
        <title>Geobacter metallireducens gen. nov. sp. nov., a microorganism capable of coupling the complete oxidation of organic compounds to the reduction of iron and other metals.</title>
        <authorList>
            <person name="Li Y."/>
        </authorList>
    </citation>
    <scope>NUCLEOTIDE SEQUENCE [LARGE SCALE GENOMIC DNA]</scope>
    <source>
        <strain evidence="5 6">Jerry-YX</strain>
    </source>
</reference>
<dbReference type="Proteomes" id="UP000663651">
    <property type="component" value="Chromosome"/>
</dbReference>
<proteinExistence type="inferred from homology"/>
<keyword evidence="3" id="KW-0677">Repeat</keyword>
<dbReference type="Pfam" id="PF00132">
    <property type="entry name" value="Hexapep"/>
    <property type="match status" value="1"/>
</dbReference>
<dbReference type="SUPFAM" id="SSF51161">
    <property type="entry name" value="Trimeric LpxA-like enzymes"/>
    <property type="match status" value="1"/>
</dbReference>
<organism evidence="5 6">
    <name type="scientific">Geobacter benzoatilyticus</name>
    <dbReference type="NCBI Taxonomy" id="2815309"/>
    <lineage>
        <taxon>Bacteria</taxon>
        <taxon>Pseudomonadati</taxon>
        <taxon>Thermodesulfobacteriota</taxon>
        <taxon>Desulfuromonadia</taxon>
        <taxon>Geobacterales</taxon>
        <taxon>Geobacteraceae</taxon>
        <taxon>Geobacter</taxon>
    </lineage>
</organism>
<evidence type="ECO:0000313" key="5">
    <source>
        <dbReference type="EMBL" id="QSV47303.1"/>
    </source>
</evidence>
<dbReference type="InterPro" id="IPR018357">
    <property type="entry name" value="Hexapep_transf_CS"/>
</dbReference>